<evidence type="ECO:0000256" key="2">
    <source>
        <dbReference type="ARBA" id="ARBA00022801"/>
    </source>
</evidence>
<dbReference type="Pfam" id="PF00491">
    <property type="entry name" value="Arginase"/>
    <property type="match status" value="1"/>
</dbReference>
<evidence type="ECO:0000256" key="1">
    <source>
        <dbReference type="ARBA" id="ARBA00022723"/>
    </source>
</evidence>
<evidence type="ECO:0000313" key="7">
    <source>
        <dbReference type="Proteomes" id="UP001047646"/>
    </source>
</evidence>
<sequence>MQVIAAPSNLGLSPPRPDHEPGTWRAPAALIAAGLLQAVPMRVFHELPRPVYSPSAQAGTRLRNGYAMRVFNLALADRVREASLHGDFALVIGGDCSILLGALAGARARGPLSLIHIDGHSDFRHPGNYDPNTTLGAVAGMDLALATGRGEALATIWPGCTAPLVTDAQVVQLGERENRDEDFAWPDINHTSITRIDVFEALAIGPQAVIERISKVIDQVPDQGFWLHLDVDVLDQAIMPAVDCPGSPGLAPDDLVKIMTPFVADRRCRGMTVTVFDPELDPDGQYAAVIVAILEQLPFPSRPWAGMPT</sequence>
<dbReference type="RefSeq" id="WP_217853886.1">
    <property type="nucleotide sequence ID" value="NZ_CP077073.1"/>
</dbReference>
<evidence type="ECO:0000256" key="3">
    <source>
        <dbReference type="ARBA" id="ARBA00023211"/>
    </source>
</evidence>
<protein>
    <submittedName>
        <fullName evidence="6">Arginase family protein</fullName>
    </submittedName>
</protein>
<dbReference type="PANTHER" id="PTHR43782">
    <property type="entry name" value="ARGINASE"/>
    <property type="match status" value="1"/>
</dbReference>
<name>A0ABX8MGV3_9PSED</name>
<comment type="similarity">
    <text evidence="4">Belongs to the arginase family.</text>
</comment>
<keyword evidence="1" id="KW-0479">Metal-binding</keyword>
<accession>A0ABX8MGV3</accession>
<reference evidence="6" key="1">
    <citation type="journal article" date="2021" name="Microorganisms">
        <title>The Ever-Expanding Pseudomonas Genus: Description of 43 New Species and Partition of the Pseudomonas putida Group.</title>
        <authorList>
            <person name="Girard L."/>
            <person name="Lood C."/>
            <person name="Hofte M."/>
            <person name="Vandamme P."/>
            <person name="Rokni-Zadeh H."/>
            <person name="van Noort V."/>
            <person name="Lavigne R."/>
            <person name="De Mot R."/>
        </authorList>
    </citation>
    <scope>NUCLEOTIDE SEQUENCE</scope>
    <source>
        <strain evidence="6">COW39</strain>
    </source>
</reference>
<dbReference type="PANTHER" id="PTHR43782:SF3">
    <property type="entry name" value="ARGINASE"/>
    <property type="match status" value="1"/>
</dbReference>
<evidence type="ECO:0000313" key="6">
    <source>
        <dbReference type="EMBL" id="QXH37543.1"/>
    </source>
</evidence>
<dbReference type="PROSITE" id="PS51409">
    <property type="entry name" value="ARGINASE_2"/>
    <property type="match status" value="1"/>
</dbReference>
<keyword evidence="2" id="KW-0378">Hydrolase</keyword>
<evidence type="ECO:0000256" key="5">
    <source>
        <dbReference type="SAM" id="MobiDB-lite"/>
    </source>
</evidence>
<feature type="region of interest" description="Disordered" evidence="5">
    <location>
        <begin position="1"/>
        <end position="21"/>
    </location>
</feature>
<gene>
    <name evidence="6" type="ORF">KSS95_12250</name>
</gene>
<keyword evidence="7" id="KW-1185">Reference proteome</keyword>
<proteinExistence type="inferred from homology"/>
<dbReference type="EMBL" id="CP077073">
    <property type="protein sequence ID" value="QXH37543.1"/>
    <property type="molecule type" value="Genomic_DNA"/>
</dbReference>
<dbReference type="InterPro" id="IPR006035">
    <property type="entry name" value="Ureohydrolase"/>
</dbReference>
<keyword evidence="3" id="KW-0464">Manganese</keyword>
<organism evidence="6 7">
    <name type="scientific">Pseudomonas muyukensis</name>
    <dbReference type="NCBI Taxonomy" id="2842357"/>
    <lineage>
        <taxon>Bacteria</taxon>
        <taxon>Pseudomonadati</taxon>
        <taxon>Pseudomonadota</taxon>
        <taxon>Gammaproteobacteria</taxon>
        <taxon>Pseudomonadales</taxon>
        <taxon>Pseudomonadaceae</taxon>
        <taxon>Pseudomonas</taxon>
    </lineage>
</organism>
<evidence type="ECO:0000256" key="4">
    <source>
        <dbReference type="PROSITE-ProRule" id="PRU00742"/>
    </source>
</evidence>
<dbReference type="Proteomes" id="UP001047646">
    <property type="component" value="Chromosome"/>
</dbReference>